<feature type="compositionally biased region" description="Basic residues" evidence="1">
    <location>
        <begin position="124"/>
        <end position="135"/>
    </location>
</feature>
<dbReference type="AlphaFoldDB" id="A0A7W6JUZ4"/>
<proteinExistence type="predicted"/>
<evidence type="ECO:0000256" key="2">
    <source>
        <dbReference type="SAM" id="SignalP"/>
    </source>
</evidence>
<dbReference type="EMBL" id="JACIEH010000003">
    <property type="protein sequence ID" value="MBB4100062.1"/>
    <property type="molecule type" value="Genomic_DNA"/>
</dbReference>
<dbReference type="Proteomes" id="UP000557392">
    <property type="component" value="Unassembled WGS sequence"/>
</dbReference>
<feature type="signal peptide" evidence="2">
    <location>
        <begin position="1"/>
        <end position="22"/>
    </location>
</feature>
<keyword evidence="4" id="KW-1185">Reference proteome</keyword>
<feature type="region of interest" description="Disordered" evidence="1">
    <location>
        <begin position="114"/>
        <end position="135"/>
    </location>
</feature>
<feature type="chain" id="PRO_5031026765" evidence="2">
    <location>
        <begin position="23"/>
        <end position="135"/>
    </location>
</feature>
<protein>
    <submittedName>
        <fullName evidence="3">Uncharacterized protein</fullName>
    </submittedName>
</protein>
<keyword evidence="2" id="KW-0732">Signal</keyword>
<reference evidence="3 4" key="1">
    <citation type="submission" date="2020-08" db="EMBL/GenBank/DDBJ databases">
        <title>Genomic Encyclopedia of Type Strains, Phase IV (KMG-IV): sequencing the most valuable type-strain genomes for metagenomic binning, comparative biology and taxonomic classification.</title>
        <authorList>
            <person name="Goeker M."/>
        </authorList>
    </citation>
    <scope>NUCLEOTIDE SEQUENCE [LARGE SCALE GENOMIC DNA]</scope>
    <source>
        <strain evidence="3 4">DSM 101806</strain>
    </source>
</reference>
<organism evidence="3 4">
    <name type="scientific">Sphingomonas kyeonggiensis</name>
    <dbReference type="NCBI Taxonomy" id="1268553"/>
    <lineage>
        <taxon>Bacteria</taxon>
        <taxon>Pseudomonadati</taxon>
        <taxon>Pseudomonadota</taxon>
        <taxon>Alphaproteobacteria</taxon>
        <taxon>Sphingomonadales</taxon>
        <taxon>Sphingomonadaceae</taxon>
        <taxon>Sphingomonas</taxon>
    </lineage>
</organism>
<gene>
    <name evidence="3" type="ORF">GGR46_003634</name>
</gene>
<sequence>MLRKTILACAMPALFLANAASAQQSGPTPGPKSGEQATIPFFTRSDIRTFTPTDSGDGVYIQDARRNWYYASFFTRCNNLPWSIGVGFKTFPGASQIDRGDTIFAGRERCQISSIVHSGPPPVKPKKAKKAKSGA</sequence>
<evidence type="ECO:0000313" key="3">
    <source>
        <dbReference type="EMBL" id="MBB4100062.1"/>
    </source>
</evidence>
<accession>A0A7W6JUZ4</accession>
<dbReference type="RefSeq" id="WP_183999392.1">
    <property type="nucleotide sequence ID" value="NZ_JACIEH010000003.1"/>
</dbReference>
<evidence type="ECO:0000256" key="1">
    <source>
        <dbReference type="SAM" id="MobiDB-lite"/>
    </source>
</evidence>
<comment type="caution">
    <text evidence="3">The sequence shown here is derived from an EMBL/GenBank/DDBJ whole genome shotgun (WGS) entry which is preliminary data.</text>
</comment>
<name>A0A7W6JUZ4_9SPHN</name>
<evidence type="ECO:0000313" key="4">
    <source>
        <dbReference type="Proteomes" id="UP000557392"/>
    </source>
</evidence>